<feature type="region of interest" description="Disordered" evidence="1">
    <location>
        <begin position="327"/>
        <end position="350"/>
    </location>
</feature>
<evidence type="ECO:0000313" key="2">
    <source>
        <dbReference type="EMBL" id="KAL1609776.1"/>
    </source>
</evidence>
<reference evidence="2 3" key="1">
    <citation type="submission" date="2024-02" db="EMBL/GenBank/DDBJ databases">
        <title>De novo assembly and annotation of 12 fungi associated with fruit tree decline syndrome in Ontario, Canada.</title>
        <authorList>
            <person name="Sulman M."/>
            <person name="Ellouze W."/>
            <person name="Ilyukhin E."/>
        </authorList>
    </citation>
    <scope>NUCLEOTIDE SEQUENCE [LARGE SCALE GENOMIC DNA]</scope>
    <source>
        <strain evidence="2 3">M97-236</strain>
    </source>
</reference>
<dbReference type="Proteomes" id="UP001521222">
    <property type="component" value="Unassembled WGS sequence"/>
</dbReference>
<proteinExistence type="predicted"/>
<accession>A0ABR3RZD7</accession>
<dbReference type="InterPro" id="IPR029063">
    <property type="entry name" value="SAM-dependent_MTases_sf"/>
</dbReference>
<gene>
    <name evidence="2" type="ORF">SLS59_001287</name>
</gene>
<dbReference type="SUPFAM" id="SSF53335">
    <property type="entry name" value="S-adenosyl-L-methionine-dependent methyltransferases"/>
    <property type="match status" value="1"/>
</dbReference>
<dbReference type="EMBL" id="JAKIXB020000003">
    <property type="protein sequence ID" value="KAL1609776.1"/>
    <property type="molecule type" value="Genomic_DNA"/>
</dbReference>
<evidence type="ECO:0000313" key="3">
    <source>
        <dbReference type="Proteomes" id="UP001521222"/>
    </source>
</evidence>
<organism evidence="2 3">
    <name type="scientific">Nothophoma quercina</name>
    <dbReference type="NCBI Taxonomy" id="749835"/>
    <lineage>
        <taxon>Eukaryota</taxon>
        <taxon>Fungi</taxon>
        <taxon>Dikarya</taxon>
        <taxon>Ascomycota</taxon>
        <taxon>Pezizomycotina</taxon>
        <taxon>Dothideomycetes</taxon>
        <taxon>Pleosporomycetidae</taxon>
        <taxon>Pleosporales</taxon>
        <taxon>Pleosporineae</taxon>
        <taxon>Didymellaceae</taxon>
        <taxon>Nothophoma</taxon>
    </lineage>
</organism>
<dbReference type="Gene3D" id="3.90.120.10">
    <property type="entry name" value="DNA Methylase, subunit A, domain 2"/>
    <property type="match status" value="1"/>
</dbReference>
<feature type="compositionally biased region" description="Basic and acidic residues" evidence="1">
    <location>
        <begin position="158"/>
        <end position="170"/>
    </location>
</feature>
<comment type="caution">
    <text evidence="2">The sequence shown here is derived from an EMBL/GenBank/DDBJ whole genome shotgun (WGS) entry which is preliminary data.</text>
</comment>
<sequence length="350" mass="38335">MAIKARALTECIPRQPPGQGYAEALQLDLIPYSLQLHKKETAKSYRRIKANGLIPTITTDVNMQDARNGASVHWFQHRPLSIQDARRAQGYTDSEPIIGTLSEQWKILGNGVDRKMSFPVGLGLRDALVGSKDTPEPTGSLEDEAGFVVDVEEEEASVKEYLSDGSEDAKVNPSRALSPTLSVSSSSTDSFSSARKTKERFRLSLTRDMAQHIKPPLISPPPALPHRSIELKKTPKPANGFFSHLSQSVSANISRLSLPAFPTFMPATQPSPAGKRPRDEEESEQISNPMTGRVGPYKRAKFVEVQKVPSTAPAEVTDESVSVARAVSLPPSITPHTRNSRARELLTPRQ</sequence>
<feature type="compositionally biased region" description="Basic and acidic residues" evidence="1">
    <location>
        <begin position="341"/>
        <end position="350"/>
    </location>
</feature>
<evidence type="ECO:0000256" key="1">
    <source>
        <dbReference type="SAM" id="MobiDB-lite"/>
    </source>
</evidence>
<feature type="region of interest" description="Disordered" evidence="1">
    <location>
        <begin position="265"/>
        <end position="295"/>
    </location>
</feature>
<protein>
    <submittedName>
        <fullName evidence="2">Uncharacterized protein</fullName>
    </submittedName>
</protein>
<feature type="region of interest" description="Disordered" evidence="1">
    <location>
        <begin position="158"/>
        <end position="197"/>
    </location>
</feature>
<name>A0ABR3RZD7_9PLEO</name>
<keyword evidence="3" id="KW-1185">Reference proteome</keyword>
<feature type="compositionally biased region" description="Low complexity" evidence="1">
    <location>
        <begin position="174"/>
        <end position="194"/>
    </location>
</feature>